<dbReference type="EMBL" id="CAETWZ010000069">
    <property type="protein sequence ID" value="CAB4368001.1"/>
    <property type="molecule type" value="Genomic_DNA"/>
</dbReference>
<accession>A0A6J6AGV5</accession>
<reference evidence="4" key="1">
    <citation type="submission" date="2020-05" db="EMBL/GenBank/DDBJ databases">
        <authorList>
            <person name="Chiriac C."/>
            <person name="Salcher M."/>
            <person name="Ghai R."/>
            <person name="Kavagutti S V."/>
        </authorList>
    </citation>
    <scope>NUCLEOTIDE SEQUENCE</scope>
</reference>
<evidence type="ECO:0000259" key="3">
    <source>
        <dbReference type="Pfam" id="PF02525"/>
    </source>
</evidence>
<dbReference type="AlphaFoldDB" id="A0A6J6AGV5"/>
<dbReference type="PANTHER" id="PTHR10204">
    <property type="entry name" value="NAD P H OXIDOREDUCTASE-RELATED"/>
    <property type="match status" value="1"/>
</dbReference>
<dbReference type="PANTHER" id="PTHR10204:SF34">
    <property type="entry name" value="NAD(P)H DEHYDROGENASE [QUINONE] 1 ISOFORM 1"/>
    <property type="match status" value="1"/>
</dbReference>
<dbReference type="InterPro" id="IPR003680">
    <property type="entry name" value="Flavodoxin_fold"/>
</dbReference>
<dbReference type="Gene3D" id="3.40.50.360">
    <property type="match status" value="1"/>
</dbReference>
<proteinExistence type="inferred from homology"/>
<evidence type="ECO:0000256" key="2">
    <source>
        <dbReference type="ARBA" id="ARBA00023002"/>
    </source>
</evidence>
<dbReference type="InterPro" id="IPR029039">
    <property type="entry name" value="Flavoprotein-like_sf"/>
</dbReference>
<protein>
    <submittedName>
        <fullName evidence="4">Unannotated protein</fullName>
    </submittedName>
</protein>
<keyword evidence="2" id="KW-0560">Oxidoreductase</keyword>
<dbReference type="GO" id="GO:0005829">
    <property type="term" value="C:cytosol"/>
    <property type="evidence" value="ECO:0007669"/>
    <property type="project" value="TreeGrafter"/>
</dbReference>
<evidence type="ECO:0000313" key="4">
    <source>
        <dbReference type="EMBL" id="CAB4368001.1"/>
    </source>
</evidence>
<evidence type="ECO:0000256" key="1">
    <source>
        <dbReference type="ARBA" id="ARBA00006252"/>
    </source>
</evidence>
<dbReference type="GO" id="GO:0003955">
    <property type="term" value="F:NAD(P)H dehydrogenase (quinone) activity"/>
    <property type="evidence" value="ECO:0007669"/>
    <property type="project" value="TreeGrafter"/>
</dbReference>
<sequence>MNALVVYCHPVEGSFCSAMRDAAVRGLQAAGHTVDVIDLAASQFNPVMSRSEWQNYQQGSGQIPDGLQHDVELIKTAEIIVFVYPTWWGGLPAQLKGWLERVMLPGTAFVFNDNNKVRPGLGNIKRIHIASTFGSPWLYVRFVNDNGRRILARAFRLNTSLRTKVSTSSLYAMDTATDASRDNFLDALTKKMEKI</sequence>
<name>A0A6J6AGV5_9ZZZZ</name>
<dbReference type="Pfam" id="PF02525">
    <property type="entry name" value="Flavodoxin_2"/>
    <property type="match status" value="1"/>
</dbReference>
<gene>
    <name evidence="4" type="ORF">UFOPK4179_00795</name>
</gene>
<dbReference type="SUPFAM" id="SSF52218">
    <property type="entry name" value="Flavoproteins"/>
    <property type="match status" value="1"/>
</dbReference>
<comment type="similarity">
    <text evidence="1">Belongs to the NAD(P)H dehydrogenase (quinone) family.</text>
</comment>
<organism evidence="4">
    <name type="scientific">freshwater metagenome</name>
    <dbReference type="NCBI Taxonomy" id="449393"/>
    <lineage>
        <taxon>unclassified sequences</taxon>
        <taxon>metagenomes</taxon>
        <taxon>ecological metagenomes</taxon>
    </lineage>
</organism>
<dbReference type="InterPro" id="IPR051545">
    <property type="entry name" value="NAD(P)H_dehydrogenase_qn"/>
</dbReference>
<feature type="domain" description="Flavodoxin-like fold" evidence="3">
    <location>
        <begin position="1"/>
        <end position="139"/>
    </location>
</feature>